<dbReference type="EMBL" id="JAGYWB010000002">
    <property type="protein sequence ID" value="KAI0528830.1"/>
    <property type="molecule type" value="Genomic_DNA"/>
</dbReference>
<dbReference type="OrthoDB" id="46529at2759"/>
<accession>A0A8T3C4T2</accession>
<comment type="caution">
    <text evidence="3">The sequence shown here is derived from an EMBL/GenBank/DDBJ whole genome shotgun (WGS) entry which is preliminary data.</text>
</comment>
<dbReference type="GO" id="GO:0005777">
    <property type="term" value="C:peroxisome"/>
    <property type="evidence" value="ECO:0007669"/>
    <property type="project" value="TreeGrafter"/>
</dbReference>
<dbReference type="Gene3D" id="3.10.129.10">
    <property type="entry name" value="Hotdog Thioesterase"/>
    <property type="match status" value="1"/>
</dbReference>
<evidence type="ECO:0000259" key="2">
    <source>
        <dbReference type="Pfam" id="PF03061"/>
    </source>
</evidence>
<dbReference type="PANTHER" id="PTHR43240:SF24">
    <property type="entry name" value="OS05G0137700 PROTEIN"/>
    <property type="match status" value="1"/>
</dbReference>
<dbReference type="Proteomes" id="UP000829196">
    <property type="component" value="Unassembled WGS sequence"/>
</dbReference>
<keyword evidence="4" id="KW-1185">Reference proteome</keyword>
<gene>
    <name evidence="3" type="ORF">KFK09_001373</name>
</gene>
<dbReference type="SUPFAM" id="SSF54637">
    <property type="entry name" value="Thioesterase/thiol ester dehydrase-isomerase"/>
    <property type="match status" value="1"/>
</dbReference>
<reference evidence="3" key="1">
    <citation type="journal article" date="2022" name="Front. Genet.">
        <title>Chromosome-Scale Assembly of the Dendrobium nobile Genome Provides Insights Into the Molecular Mechanism of the Biosynthesis of the Medicinal Active Ingredient of Dendrobium.</title>
        <authorList>
            <person name="Xu Q."/>
            <person name="Niu S.-C."/>
            <person name="Li K.-L."/>
            <person name="Zheng P.-J."/>
            <person name="Zhang X.-J."/>
            <person name="Jia Y."/>
            <person name="Liu Y."/>
            <person name="Niu Y.-X."/>
            <person name="Yu L.-H."/>
            <person name="Chen D.-F."/>
            <person name="Zhang G.-Q."/>
        </authorList>
    </citation>
    <scope>NUCLEOTIDE SEQUENCE</scope>
    <source>
        <tissue evidence="3">Leaf</tissue>
    </source>
</reference>
<dbReference type="PANTHER" id="PTHR43240">
    <property type="entry name" value="1,4-DIHYDROXY-2-NAPHTHOYL-COA THIOESTERASE 1"/>
    <property type="match status" value="1"/>
</dbReference>
<dbReference type="NCBIfam" id="TIGR00369">
    <property type="entry name" value="unchar_dom_1"/>
    <property type="match status" value="1"/>
</dbReference>
<dbReference type="SMR" id="A0A8T3C4T2"/>
<name>A0A8T3C4T2_DENNO</name>
<evidence type="ECO:0000313" key="4">
    <source>
        <dbReference type="Proteomes" id="UP000829196"/>
    </source>
</evidence>
<protein>
    <recommendedName>
        <fullName evidence="2">Thioesterase domain-containing protein</fullName>
    </recommendedName>
</protein>
<dbReference type="InterPro" id="IPR029069">
    <property type="entry name" value="HotDog_dom_sf"/>
</dbReference>
<dbReference type="GO" id="GO:0061522">
    <property type="term" value="F:1,4-dihydroxy-2-naphthoyl-CoA thioesterase activity"/>
    <property type="evidence" value="ECO:0007669"/>
    <property type="project" value="TreeGrafter"/>
</dbReference>
<keyword evidence="1" id="KW-0378">Hydrolase</keyword>
<evidence type="ECO:0000256" key="1">
    <source>
        <dbReference type="ARBA" id="ARBA00022801"/>
    </source>
</evidence>
<dbReference type="Pfam" id="PF03061">
    <property type="entry name" value="4HBT"/>
    <property type="match status" value="1"/>
</dbReference>
<sequence>MAGDPTKPLDRPTPAAITAEVDHPLHALGFEYSHVSQEKITGHLTVSESWCQPFKRMHGGVAAFVAEGVASAGAYMASGFQRVAGIQLSINFIKPAFLGDKIEVEANRILLSKTIQVWEVQQWKTNPTSGEKVLLSLSNVTLLCNLPSPVVMKSFEDAMKKYSKKYSKL</sequence>
<dbReference type="GO" id="GO:0042372">
    <property type="term" value="P:phylloquinone biosynthetic process"/>
    <property type="evidence" value="ECO:0007669"/>
    <property type="project" value="TreeGrafter"/>
</dbReference>
<dbReference type="InterPro" id="IPR003736">
    <property type="entry name" value="PAAI_dom"/>
</dbReference>
<dbReference type="CDD" id="cd03443">
    <property type="entry name" value="PaaI_thioesterase"/>
    <property type="match status" value="1"/>
</dbReference>
<feature type="domain" description="Thioesterase" evidence="2">
    <location>
        <begin position="56"/>
        <end position="128"/>
    </location>
</feature>
<evidence type="ECO:0000313" key="3">
    <source>
        <dbReference type="EMBL" id="KAI0528830.1"/>
    </source>
</evidence>
<dbReference type="AlphaFoldDB" id="A0A8T3C4T2"/>
<proteinExistence type="predicted"/>
<organism evidence="3 4">
    <name type="scientific">Dendrobium nobile</name>
    <name type="common">Orchid</name>
    <dbReference type="NCBI Taxonomy" id="94219"/>
    <lineage>
        <taxon>Eukaryota</taxon>
        <taxon>Viridiplantae</taxon>
        <taxon>Streptophyta</taxon>
        <taxon>Embryophyta</taxon>
        <taxon>Tracheophyta</taxon>
        <taxon>Spermatophyta</taxon>
        <taxon>Magnoliopsida</taxon>
        <taxon>Liliopsida</taxon>
        <taxon>Asparagales</taxon>
        <taxon>Orchidaceae</taxon>
        <taxon>Epidendroideae</taxon>
        <taxon>Malaxideae</taxon>
        <taxon>Dendrobiinae</taxon>
        <taxon>Dendrobium</taxon>
    </lineage>
</organism>
<dbReference type="InterPro" id="IPR006683">
    <property type="entry name" value="Thioestr_dom"/>
</dbReference>